<sequence length="52" mass="6371">MTKLYHRRKWKSNRGMHVHMRGMSPRINSGSWYLTNLHMQQMGQNCFGWYVE</sequence>
<reference evidence="1" key="1">
    <citation type="journal article" date="2018" name="Nat. Plants">
        <title>Whole-genome landscape of Medicago truncatula symbiotic genes.</title>
        <authorList>
            <person name="Pecrix Y."/>
            <person name="Gamas P."/>
            <person name="Carrere S."/>
        </authorList>
    </citation>
    <scope>NUCLEOTIDE SEQUENCE</scope>
    <source>
        <tissue evidence="1">Leaves</tissue>
    </source>
</reference>
<dbReference type="Gramene" id="rna17891">
    <property type="protein sequence ID" value="RHN69421.1"/>
    <property type="gene ID" value="gene17891"/>
</dbReference>
<organism evidence="1">
    <name type="scientific">Medicago truncatula</name>
    <name type="common">Barrel medic</name>
    <name type="synonym">Medicago tribuloides</name>
    <dbReference type="NCBI Taxonomy" id="3880"/>
    <lineage>
        <taxon>Eukaryota</taxon>
        <taxon>Viridiplantae</taxon>
        <taxon>Streptophyta</taxon>
        <taxon>Embryophyta</taxon>
        <taxon>Tracheophyta</taxon>
        <taxon>Spermatophyta</taxon>
        <taxon>Magnoliopsida</taxon>
        <taxon>eudicotyledons</taxon>
        <taxon>Gunneridae</taxon>
        <taxon>Pentapetalae</taxon>
        <taxon>rosids</taxon>
        <taxon>fabids</taxon>
        <taxon>Fabales</taxon>
        <taxon>Fabaceae</taxon>
        <taxon>Papilionoideae</taxon>
        <taxon>50 kb inversion clade</taxon>
        <taxon>NPAAA clade</taxon>
        <taxon>Hologalegina</taxon>
        <taxon>IRL clade</taxon>
        <taxon>Trifolieae</taxon>
        <taxon>Medicago</taxon>
    </lineage>
</organism>
<dbReference type="AlphaFoldDB" id="A0A396IXK7"/>
<gene>
    <name evidence="1" type="ORF">MtrunA17_Chr3g0124561</name>
</gene>
<proteinExistence type="predicted"/>
<dbReference type="EMBL" id="PSQE01000003">
    <property type="protein sequence ID" value="RHN69421.1"/>
    <property type="molecule type" value="Genomic_DNA"/>
</dbReference>
<evidence type="ECO:0000313" key="1">
    <source>
        <dbReference type="EMBL" id="RHN69421.1"/>
    </source>
</evidence>
<dbReference type="Proteomes" id="UP000265566">
    <property type="component" value="Chromosome 3"/>
</dbReference>
<comment type="caution">
    <text evidence="1">The sequence shown here is derived from an EMBL/GenBank/DDBJ whole genome shotgun (WGS) entry which is preliminary data.</text>
</comment>
<name>A0A396IXK7_MEDTR</name>
<protein>
    <submittedName>
        <fullName evidence="1">Uncharacterized protein</fullName>
    </submittedName>
</protein>
<accession>A0A396IXK7</accession>